<dbReference type="SUPFAM" id="SSF49899">
    <property type="entry name" value="Concanavalin A-like lectins/glucanases"/>
    <property type="match status" value="1"/>
</dbReference>
<evidence type="ECO:0000313" key="3">
    <source>
        <dbReference type="Proteomes" id="UP000676565"/>
    </source>
</evidence>
<dbReference type="InterPro" id="IPR013320">
    <property type="entry name" value="ConA-like_dom_sf"/>
</dbReference>
<reference evidence="2 3" key="1">
    <citation type="submission" date="2021-04" db="EMBL/GenBank/DDBJ databases">
        <authorList>
            <person name="Ivanova A."/>
        </authorList>
    </citation>
    <scope>NUCLEOTIDE SEQUENCE [LARGE SCALE GENOMIC DNA]</scope>
    <source>
        <strain evidence="2 3">G18</strain>
    </source>
</reference>
<comment type="caution">
    <text evidence="2">The sequence shown here is derived from an EMBL/GenBank/DDBJ whole genome shotgun (WGS) entry which is preliminary data.</text>
</comment>
<gene>
    <name evidence="2" type="ORF">J8F10_22620</name>
</gene>
<name>A0ABS5BWM1_9BACT</name>
<dbReference type="Gene3D" id="2.60.120.200">
    <property type="match status" value="1"/>
</dbReference>
<evidence type="ECO:0000313" key="2">
    <source>
        <dbReference type="EMBL" id="MBP3958058.1"/>
    </source>
</evidence>
<feature type="region of interest" description="Disordered" evidence="1">
    <location>
        <begin position="330"/>
        <end position="350"/>
    </location>
</feature>
<accession>A0ABS5BWM1</accession>
<feature type="compositionally biased region" description="Pro residues" evidence="1">
    <location>
        <begin position="336"/>
        <end position="345"/>
    </location>
</feature>
<dbReference type="Proteomes" id="UP000676565">
    <property type="component" value="Unassembled WGS sequence"/>
</dbReference>
<keyword evidence="3" id="KW-1185">Reference proteome</keyword>
<dbReference type="RefSeq" id="WP_210657699.1">
    <property type="nucleotide sequence ID" value="NZ_JAGKQQ010000001.1"/>
</dbReference>
<feature type="compositionally biased region" description="Gly residues" evidence="1">
    <location>
        <begin position="126"/>
        <end position="145"/>
    </location>
</feature>
<evidence type="ECO:0008006" key="4">
    <source>
        <dbReference type="Google" id="ProtNLM"/>
    </source>
</evidence>
<sequence>MEGTILISRAEEFAVVYGDIPVADQQFGNDKARMDEAVNAMKTDGEVRAVLGQKDIIVGGFPAREVEFSAKSGGWFVARVIIADGRVYVLVAGGRFARSGNENARAVPRLVRDHRPEVEDRRAETGRGGAQTGRGAGQTGRGGAARSGSGYTCKSSGTRTPRSCTTSTTGRSQGARSASRTNGPSRGSSGSTGTVGSNSVTGRPLPAPVCAGQPGIRRTERTPGSRLWGVEPRSLEREPLDGLGQSERVLRRRLGSRAVRPGHTHLGSRGVWGAAPLAEVTVNRTHVTARIAGSNGTVEFKHAWVHDEKWHHVALTRSQTGAQLYFDGAPLRPATQAPPPPPPSALPAVGCATPTPTGPVRRALMASPPNLTWGTSAGPWTSAW</sequence>
<feature type="compositionally biased region" description="Basic and acidic residues" evidence="1">
    <location>
        <begin position="110"/>
        <end position="125"/>
    </location>
</feature>
<evidence type="ECO:0000256" key="1">
    <source>
        <dbReference type="SAM" id="MobiDB-lite"/>
    </source>
</evidence>
<feature type="region of interest" description="Disordered" evidence="1">
    <location>
        <begin position="107"/>
        <end position="227"/>
    </location>
</feature>
<dbReference type="EMBL" id="JAGKQQ010000001">
    <property type="protein sequence ID" value="MBP3958058.1"/>
    <property type="molecule type" value="Genomic_DNA"/>
</dbReference>
<feature type="compositionally biased region" description="Low complexity" evidence="1">
    <location>
        <begin position="146"/>
        <end position="202"/>
    </location>
</feature>
<proteinExistence type="predicted"/>
<protein>
    <recommendedName>
        <fullName evidence="4">Laminin G domain-containing protein</fullName>
    </recommendedName>
</protein>
<organism evidence="2 3">
    <name type="scientific">Gemmata palustris</name>
    <dbReference type="NCBI Taxonomy" id="2822762"/>
    <lineage>
        <taxon>Bacteria</taxon>
        <taxon>Pseudomonadati</taxon>
        <taxon>Planctomycetota</taxon>
        <taxon>Planctomycetia</taxon>
        <taxon>Gemmatales</taxon>
        <taxon>Gemmataceae</taxon>
        <taxon>Gemmata</taxon>
    </lineage>
</organism>